<dbReference type="AlphaFoldDB" id="A0A081TWS4"/>
<name>A0A081TWS4_BACFG</name>
<dbReference type="CDD" id="cd03320">
    <property type="entry name" value="OSBS"/>
    <property type="match status" value="1"/>
</dbReference>
<dbReference type="InterPro" id="IPR013342">
    <property type="entry name" value="Mandelate_racemase_C"/>
</dbReference>
<evidence type="ECO:0000259" key="2">
    <source>
        <dbReference type="SMART" id="SM00922"/>
    </source>
</evidence>
<gene>
    <name evidence="3" type="ORF">EE52_0204240</name>
    <name evidence="4" type="ORF">O1422_09255</name>
</gene>
<dbReference type="SMART" id="SM00922">
    <property type="entry name" value="MR_MLE"/>
    <property type="match status" value="1"/>
</dbReference>
<dbReference type="Proteomes" id="UP001075704">
    <property type="component" value="Unassembled WGS sequence"/>
</dbReference>
<dbReference type="InterPro" id="IPR029017">
    <property type="entry name" value="Enolase-like_N"/>
</dbReference>
<comment type="caution">
    <text evidence="3">The sequence shown here is derived from an EMBL/GenBank/DDBJ whole genome shotgun (WGS) entry which is preliminary data.</text>
</comment>
<dbReference type="InterPro" id="IPR018110">
    <property type="entry name" value="Mandel_Rmase/mucon_lact_enz_CS"/>
</dbReference>
<evidence type="ECO:0000313" key="4">
    <source>
        <dbReference type="EMBL" id="MCZ2654351.1"/>
    </source>
</evidence>
<accession>A0A081TWS4</accession>
<reference evidence="3" key="2">
    <citation type="submission" date="2014-07" db="EMBL/GenBank/DDBJ databases">
        <title>Genetics and epidemiology of antimicrobial resistance in B. fragilis group.</title>
        <authorList>
            <person name="Sydenham T.V."/>
            <person name="Hasman H."/>
            <person name="Kemp M."/>
            <person name="Justesen U.S."/>
        </authorList>
    </citation>
    <scope>NUCLEOTIDE SEQUENCE [LARGE SCALE GENOMIC DNA]</scope>
    <source>
        <strain evidence="3">DCMOUH0018B</strain>
    </source>
</reference>
<proteinExistence type="predicted"/>
<dbReference type="InterPro" id="IPR029065">
    <property type="entry name" value="Enolase_C-like"/>
</dbReference>
<sequence>MYTINIIPRILHFKQPAGTSRGTYTTRKVWYIYLSTTEYPERVGVGECAPLPKLSCDDLPDYEQILCNACRCLEQTGELDTEVLRDYPSILFGLETALRHYETQSWALWDTPFSRGETGIPINGLIWMGDFDRMLQQIEVKMQSGYRCIKLKIGAINFEEELALLKHIRAHYSAREIELRVDANGAFSPIDAMEKLNRLAELELHSIEQPIRAGQWEEMARLTADTPLPIALDEELIGCNTPEGKQDLLTSVRPQYIILKPSLHGGISGGNEWIAEAEKQHIGWWITSALESNIGLNAIAQWCATFRNPLPQGLGTGLLFTDNIEMPLEIRKDCLWFCK</sequence>
<dbReference type="GO" id="GO:0009063">
    <property type="term" value="P:amino acid catabolic process"/>
    <property type="evidence" value="ECO:0007669"/>
    <property type="project" value="InterPro"/>
</dbReference>
<dbReference type="SUPFAM" id="SSF51604">
    <property type="entry name" value="Enolase C-terminal domain-like"/>
    <property type="match status" value="1"/>
</dbReference>
<dbReference type="RefSeq" id="WP_032540731.1">
    <property type="nucleotide sequence ID" value="NZ_CAEUHN010000018.1"/>
</dbReference>
<dbReference type="GO" id="GO:0016854">
    <property type="term" value="F:racemase and epimerase activity"/>
    <property type="evidence" value="ECO:0007669"/>
    <property type="project" value="UniProtKB-ARBA"/>
</dbReference>
<dbReference type="PATRIC" id="fig|817.53.peg.892"/>
<dbReference type="Gene3D" id="3.30.390.10">
    <property type="entry name" value="Enolase-like, N-terminal domain"/>
    <property type="match status" value="1"/>
</dbReference>
<dbReference type="Gene3D" id="3.20.20.120">
    <property type="entry name" value="Enolase-like C-terminal domain"/>
    <property type="match status" value="1"/>
</dbReference>
<protein>
    <submittedName>
        <fullName evidence="3">Chloromuconate cycloisomerase</fullName>
    </submittedName>
    <submittedName>
        <fullName evidence="4">O-succinylbenzoate synthase</fullName>
    </submittedName>
</protein>
<dbReference type="PROSITE" id="PS00909">
    <property type="entry name" value="MR_MLE_2"/>
    <property type="match status" value="1"/>
</dbReference>
<evidence type="ECO:0000256" key="1">
    <source>
        <dbReference type="ARBA" id="ARBA00022723"/>
    </source>
</evidence>
<dbReference type="SFLD" id="SFLDG00180">
    <property type="entry name" value="muconate_cycloisomerase"/>
    <property type="match status" value="1"/>
</dbReference>
<dbReference type="Pfam" id="PF13378">
    <property type="entry name" value="MR_MLE_C"/>
    <property type="match status" value="1"/>
</dbReference>
<dbReference type="SFLD" id="SFLDS00001">
    <property type="entry name" value="Enolase"/>
    <property type="match status" value="1"/>
</dbReference>
<dbReference type="SUPFAM" id="SSF54826">
    <property type="entry name" value="Enolase N-terminal domain-like"/>
    <property type="match status" value="1"/>
</dbReference>
<dbReference type="PANTHER" id="PTHR48073">
    <property type="entry name" value="O-SUCCINYLBENZOATE SYNTHASE-RELATED"/>
    <property type="match status" value="1"/>
</dbReference>
<dbReference type="PANTHER" id="PTHR48073:SF2">
    <property type="entry name" value="O-SUCCINYLBENZOATE SYNTHASE"/>
    <property type="match status" value="1"/>
</dbReference>
<dbReference type="SFLD" id="SFLDF00009">
    <property type="entry name" value="o-succinylbenzoate_synthase"/>
    <property type="match status" value="1"/>
</dbReference>
<dbReference type="EMBL" id="JAPUAC010000005">
    <property type="protein sequence ID" value="MCZ2654351.1"/>
    <property type="molecule type" value="Genomic_DNA"/>
</dbReference>
<evidence type="ECO:0000313" key="3">
    <source>
        <dbReference type="EMBL" id="KFX76007.1"/>
    </source>
</evidence>
<reference evidence="3" key="1">
    <citation type="book" date="2014" name="THE 24TH EUROPEAN CONGRESS OF CLINICAL MICROBIOLOGY AND INFECTIOUS DISEASES" publisher="ECCMID 2014" city="Barcelona, Spain">
        <title>Identification of resistance genes in three multidrug-resistant Bacteroides fragilis isolates by whole genome sequencing.</title>
        <editorList>
            <person name="Unknown"/>
            <person name="A."/>
        </editorList>
        <authorList>
            <person name="Sydenham T.V."/>
            <person name="Hasman H."/>
            <person name="Wang M."/>
            <person name="Soki J."/>
            <person name="Nagy E."/>
            <person name="Justesen U.S."/>
        </authorList>
    </citation>
    <scope>NUCLEOTIDE SEQUENCE</scope>
    <source>
        <strain evidence="3">DCMOUH0018B</strain>
    </source>
</reference>
<dbReference type="InterPro" id="IPR036849">
    <property type="entry name" value="Enolase-like_C_sf"/>
</dbReference>
<keyword evidence="3" id="KW-0413">Isomerase</keyword>
<organism evidence="3">
    <name type="scientific">Bacteroides fragilis</name>
    <dbReference type="NCBI Taxonomy" id="817"/>
    <lineage>
        <taxon>Bacteria</taxon>
        <taxon>Pseudomonadati</taxon>
        <taxon>Bacteroidota</taxon>
        <taxon>Bacteroidia</taxon>
        <taxon>Bacteroidales</taxon>
        <taxon>Bacteroidaceae</taxon>
        <taxon>Bacteroides</taxon>
    </lineage>
</organism>
<dbReference type="EMBL" id="JMZZ02000041">
    <property type="protein sequence ID" value="KFX76007.1"/>
    <property type="molecule type" value="Genomic_DNA"/>
</dbReference>
<keyword evidence="1" id="KW-0479">Metal-binding</keyword>
<feature type="domain" description="Mandelate racemase/muconate lactonizing enzyme C-terminal" evidence="2">
    <location>
        <begin position="131"/>
        <end position="229"/>
    </location>
</feature>
<dbReference type="GO" id="GO:0046872">
    <property type="term" value="F:metal ion binding"/>
    <property type="evidence" value="ECO:0007669"/>
    <property type="project" value="UniProtKB-KW"/>
</dbReference>
<reference evidence="4" key="3">
    <citation type="submission" date="2022-12" db="EMBL/GenBank/DDBJ databases">
        <title>Development of a Multilocus Sequence Typing Scheme for Bacteroides fragilis Based on Whole Genome Sequencing Data and Clinical Application.</title>
        <authorList>
            <person name="Nielsen F.D."/>
            <person name="Justesen U.S."/>
        </authorList>
    </citation>
    <scope>NUCLEOTIDE SEQUENCE</scope>
    <source>
        <strain evidence="4">BF_BC_ODE_DK_2015_2</strain>
    </source>
</reference>